<keyword evidence="1" id="KW-0472">Membrane</keyword>
<dbReference type="AlphaFoldDB" id="A0A8J4DR87"/>
<evidence type="ECO:0000313" key="2">
    <source>
        <dbReference type="EMBL" id="GIJ47875.1"/>
    </source>
</evidence>
<dbReference type="InterPro" id="IPR045713">
    <property type="entry name" value="DUF6069"/>
</dbReference>
<organism evidence="2 3">
    <name type="scientific">Virgisporangium aliadipatigenens</name>
    <dbReference type="NCBI Taxonomy" id="741659"/>
    <lineage>
        <taxon>Bacteria</taxon>
        <taxon>Bacillati</taxon>
        <taxon>Actinomycetota</taxon>
        <taxon>Actinomycetes</taxon>
        <taxon>Micromonosporales</taxon>
        <taxon>Micromonosporaceae</taxon>
        <taxon>Virgisporangium</taxon>
    </lineage>
</organism>
<sequence length="178" mass="18380">MTDPSPRPYTPREPLEETAFDPTAYEWRPYRPAPAPRPGLDASRLWFGAAATALVAALIAIVGALVANALFDVPVVVPTGGGTWVAARAGWYAFGAVVACLVATAVCQLLVAFAPRPLRFFTWLAVLATAVAVLVPFLADASVVAVVTTATLNLVLGIAIGSLVAGSARGALRPSRAA</sequence>
<dbReference type="EMBL" id="BOPF01000018">
    <property type="protein sequence ID" value="GIJ47875.1"/>
    <property type="molecule type" value="Genomic_DNA"/>
</dbReference>
<dbReference type="RefSeq" id="WP_239153290.1">
    <property type="nucleotide sequence ID" value="NZ_BOPF01000018.1"/>
</dbReference>
<gene>
    <name evidence="2" type="ORF">Val02_47610</name>
</gene>
<protein>
    <submittedName>
        <fullName evidence="2">Uncharacterized protein</fullName>
    </submittedName>
</protein>
<keyword evidence="3" id="KW-1185">Reference proteome</keyword>
<evidence type="ECO:0000313" key="3">
    <source>
        <dbReference type="Proteomes" id="UP000619260"/>
    </source>
</evidence>
<dbReference type="Proteomes" id="UP000619260">
    <property type="component" value="Unassembled WGS sequence"/>
</dbReference>
<feature type="transmembrane region" description="Helical" evidence="1">
    <location>
        <begin position="45"/>
        <end position="71"/>
    </location>
</feature>
<proteinExistence type="predicted"/>
<evidence type="ECO:0000256" key="1">
    <source>
        <dbReference type="SAM" id="Phobius"/>
    </source>
</evidence>
<comment type="caution">
    <text evidence="2">The sequence shown here is derived from an EMBL/GenBank/DDBJ whole genome shotgun (WGS) entry which is preliminary data.</text>
</comment>
<feature type="transmembrane region" description="Helical" evidence="1">
    <location>
        <begin position="91"/>
        <end position="113"/>
    </location>
</feature>
<feature type="transmembrane region" description="Helical" evidence="1">
    <location>
        <begin position="145"/>
        <end position="166"/>
    </location>
</feature>
<feature type="transmembrane region" description="Helical" evidence="1">
    <location>
        <begin position="120"/>
        <end position="139"/>
    </location>
</feature>
<name>A0A8J4DR87_9ACTN</name>
<reference evidence="2" key="1">
    <citation type="submission" date="2021-01" db="EMBL/GenBank/DDBJ databases">
        <title>Whole genome shotgun sequence of Virgisporangium aliadipatigenens NBRC 105644.</title>
        <authorList>
            <person name="Komaki H."/>
            <person name="Tamura T."/>
        </authorList>
    </citation>
    <scope>NUCLEOTIDE SEQUENCE</scope>
    <source>
        <strain evidence="2">NBRC 105644</strain>
    </source>
</reference>
<dbReference type="Pfam" id="PF19545">
    <property type="entry name" value="DUF6069"/>
    <property type="match status" value="1"/>
</dbReference>
<keyword evidence="1" id="KW-1133">Transmembrane helix</keyword>
<keyword evidence="1" id="KW-0812">Transmembrane</keyword>
<accession>A0A8J4DR87</accession>